<comment type="cofactor">
    <cofactor evidence="1">
        <name>FAD</name>
        <dbReference type="ChEBI" id="CHEBI:57692"/>
    </cofactor>
</comment>
<evidence type="ECO:0000259" key="11">
    <source>
        <dbReference type="PROSITE" id="PS51387"/>
    </source>
</evidence>
<dbReference type="InterPro" id="IPR015345">
    <property type="entry name" value="Cytokinin_DH_FAD/cytokin-bd"/>
</dbReference>
<evidence type="ECO:0000256" key="2">
    <source>
        <dbReference type="ARBA" id="ARBA00005466"/>
    </source>
</evidence>
<dbReference type="InterPro" id="IPR016164">
    <property type="entry name" value="FAD-linked_Oxase-like_C"/>
</dbReference>
<dbReference type="Pfam" id="PF01565">
    <property type="entry name" value="FAD_binding_4"/>
    <property type="match status" value="1"/>
</dbReference>
<keyword evidence="5 10" id="KW-0732">Signal</keyword>
<dbReference type="InterPro" id="IPR050432">
    <property type="entry name" value="FAD-linked_Oxidoreductases_BP"/>
</dbReference>
<dbReference type="GO" id="GO:0019139">
    <property type="term" value="F:cytokinin dehydrogenase activity"/>
    <property type="evidence" value="ECO:0007669"/>
    <property type="project" value="UniProtKB-EC"/>
</dbReference>
<dbReference type="InterPro" id="IPR016169">
    <property type="entry name" value="FAD-bd_PCMH_sub2"/>
</dbReference>
<comment type="similarity">
    <text evidence="2">Belongs to the oxygen-dependent FAD-linked oxidoreductase family.</text>
</comment>
<dbReference type="Gene3D" id="3.30.465.10">
    <property type="match status" value="1"/>
</dbReference>
<dbReference type="FunFam" id="3.30.465.10:FF:000021">
    <property type="entry name" value="Cytokinin dehydrogenase 1"/>
    <property type="match status" value="1"/>
</dbReference>
<dbReference type="GO" id="GO:0009690">
    <property type="term" value="P:cytokinin metabolic process"/>
    <property type="evidence" value="ECO:0007669"/>
    <property type="project" value="InterPro"/>
</dbReference>
<dbReference type="InterPro" id="IPR006094">
    <property type="entry name" value="Oxid_FAD_bind_N"/>
</dbReference>
<dbReference type="InterPro" id="IPR006093">
    <property type="entry name" value="Oxy_OxRdtase_FAD_BS"/>
</dbReference>
<evidence type="ECO:0000256" key="6">
    <source>
        <dbReference type="ARBA" id="ARBA00022827"/>
    </source>
</evidence>
<evidence type="ECO:0000256" key="7">
    <source>
        <dbReference type="ARBA" id="ARBA00023002"/>
    </source>
</evidence>
<dbReference type="InterPro" id="IPR016166">
    <property type="entry name" value="FAD-bd_PCMH"/>
</dbReference>
<evidence type="ECO:0000313" key="12">
    <source>
        <dbReference type="EMBL" id="KAK9671111.1"/>
    </source>
</evidence>
<feature type="chain" id="PRO_5044717772" description="cytokinin dehydrogenase" evidence="10">
    <location>
        <begin position="27"/>
        <end position="546"/>
    </location>
</feature>
<keyword evidence="7" id="KW-0560">Oxidoreductase</keyword>
<evidence type="ECO:0000256" key="9">
    <source>
        <dbReference type="ARBA" id="ARBA00048224"/>
    </source>
</evidence>
<evidence type="ECO:0000256" key="1">
    <source>
        <dbReference type="ARBA" id="ARBA00001974"/>
    </source>
</evidence>
<dbReference type="EMBL" id="JBDFQZ010000012">
    <property type="protein sequence ID" value="KAK9671110.1"/>
    <property type="molecule type" value="Genomic_DNA"/>
</dbReference>
<dbReference type="PANTHER" id="PTHR13878">
    <property type="entry name" value="GULONOLACTONE OXIDASE"/>
    <property type="match status" value="1"/>
</dbReference>
<comment type="caution">
    <text evidence="12">The sequence shown here is derived from an EMBL/GenBank/DDBJ whole genome shotgun (WGS) entry which is preliminary data.</text>
</comment>
<keyword evidence="13" id="KW-1185">Reference proteome</keyword>
<dbReference type="PROSITE" id="PS51387">
    <property type="entry name" value="FAD_PCMH"/>
    <property type="match status" value="1"/>
</dbReference>
<dbReference type="GO" id="GO:0071949">
    <property type="term" value="F:FAD binding"/>
    <property type="evidence" value="ECO:0007669"/>
    <property type="project" value="InterPro"/>
</dbReference>
<dbReference type="InterPro" id="IPR016167">
    <property type="entry name" value="FAD-bd_PCMH_sub1"/>
</dbReference>
<proteinExistence type="inferred from homology"/>
<dbReference type="InterPro" id="IPR016170">
    <property type="entry name" value="Cytok_DH_C_sf"/>
</dbReference>
<feature type="domain" description="FAD-binding PCMH-type" evidence="11">
    <location>
        <begin position="79"/>
        <end position="257"/>
    </location>
</feature>
<sequence>MCSCKHLKQNKKVVLRVFFMLLLNSASNINQCSYLPHATLTTKTINTRNIASSLVKLSIHGHFNFDNISHVAGDFGKRYHFSPMAILYPKTVTDISTTIKHVYDMGSNSDLTVTARGHGHSLQGQSQSHGGIVIAMESLKEPKMYIYTGELPYVDVSGGELWINILHETLKYGLTPKSWTDYLHLTVGGTLSNAGISGQAFKHGPQISNVYQLEIVTGKGDIIKCSEKHNADLFYGVLGGLGQFGIITRARIAIAPAPKMVKWIRVLYSDFHVFTKDQEQLISSDQCCDYIEGFVIINRTGLVNSWTSSFSPKDPLQASQFASEGKTLYCLEMAMYYNPEDTDVKNQQKEYILSRLNFIPHTIFQSEVSYIDFLNRVHLSEIKLRERGLWNVPHPWLNLLVPKSNIHNFGKEVFGRILTDTNNGPILIYPVNQSRWNDKTSLVTPEEEVFYIVALLTSAMPSSTGSDGLEQIIEKNKRIIEVCNIAKLGVKQYLPHYDNQDGWRAHYGARWDVFAQRKNTYDPLAILAPGQRIFRRGREPHKAYPK</sequence>
<dbReference type="PANTHER" id="PTHR13878:SF53">
    <property type="entry name" value="CYTOKININ DEHYDROGENASE 6"/>
    <property type="match status" value="1"/>
</dbReference>
<comment type="catalytic activity">
    <reaction evidence="9">
        <text>N(6)-dimethylallyladenine + A + H2O = 3-methyl-2-butenal + adenine + AH2</text>
        <dbReference type="Rhea" id="RHEA:13625"/>
        <dbReference type="ChEBI" id="CHEBI:13193"/>
        <dbReference type="ChEBI" id="CHEBI:15377"/>
        <dbReference type="ChEBI" id="CHEBI:15825"/>
        <dbReference type="ChEBI" id="CHEBI:16708"/>
        <dbReference type="ChEBI" id="CHEBI:17499"/>
        <dbReference type="ChEBI" id="CHEBI:17660"/>
        <dbReference type="EC" id="1.5.99.12"/>
    </reaction>
</comment>
<gene>
    <name evidence="12" type="ORF">RND81_12G007800</name>
</gene>
<evidence type="ECO:0000313" key="13">
    <source>
        <dbReference type="Proteomes" id="UP001443914"/>
    </source>
</evidence>
<evidence type="ECO:0000256" key="5">
    <source>
        <dbReference type="ARBA" id="ARBA00022729"/>
    </source>
</evidence>
<dbReference type="EC" id="1.5.99.12" evidence="3"/>
<dbReference type="Pfam" id="PF09265">
    <property type="entry name" value="Cytokin-bind"/>
    <property type="match status" value="1"/>
</dbReference>
<evidence type="ECO:0000256" key="4">
    <source>
        <dbReference type="ARBA" id="ARBA00022630"/>
    </source>
</evidence>
<dbReference type="SUPFAM" id="SSF56176">
    <property type="entry name" value="FAD-binding/transporter-associated domain-like"/>
    <property type="match status" value="1"/>
</dbReference>
<reference evidence="12 13" key="1">
    <citation type="submission" date="2024-03" db="EMBL/GenBank/DDBJ databases">
        <title>WGS assembly of Saponaria officinalis var. Norfolk2.</title>
        <authorList>
            <person name="Jenkins J."/>
            <person name="Shu S."/>
            <person name="Grimwood J."/>
            <person name="Barry K."/>
            <person name="Goodstein D."/>
            <person name="Schmutz J."/>
            <person name="Leebens-Mack J."/>
            <person name="Osbourn A."/>
        </authorList>
    </citation>
    <scope>NUCLEOTIDE SEQUENCE [LARGE SCALE GENOMIC DNA]</scope>
    <source>
        <strain evidence="13">cv. Norfolk2</strain>
        <strain evidence="12">JIC</strain>
        <tissue evidence="12">Leaf</tissue>
    </source>
</reference>
<name>A0AAW1H725_SAPOF</name>
<evidence type="ECO:0000256" key="8">
    <source>
        <dbReference type="ARBA" id="ARBA00023180"/>
    </source>
</evidence>
<dbReference type="PROSITE" id="PS00862">
    <property type="entry name" value="OX2_COVAL_FAD"/>
    <property type="match status" value="1"/>
</dbReference>
<protein>
    <recommendedName>
        <fullName evidence="3">cytokinin dehydrogenase</fullName>
        <ecNumber evidence="3">1.5.99.12</ecNumber>
    </recommendedName>
</protein>
<dbReference type="FunFam" id="3.40.462.10:FF:000001">
    <property type="entry name" value="Cytokinin dehydrogenase 2"/>
    <property type="match status" value="1"/>
</dbReference>
<feature type="signal peptide" evidence="10">
    <location>
        <begin position="1"/>
        <end position="26"/>
    </location>
</feature>
<dbReference type="InterPro" id="IPR036318">
    <property type="entry name" value="FAD-bd_PCMH-like_sf"/>
</dbReference>
<organism evidence="12 13">
    <name type="scientific">Saponaria officinalis</name>
    <name type="common">Common soapwort</name>
    <name type="synonym">Lychnis saponaria</name>
    <dbReference type="NCBI Taxonomy" id="3572"/>
    <lineage>
        <taxon>Eukaryota</taxon>
        <taxon>Viridiplantae</taxon>
        <taxon>Streptophyta</taxon>
        <taxon>Embryophyta</taxon>
        <taxon>Tracheophyta</taxon>
        <taxon>Spermatophyta</taxon>
        <taxon>Magnoliopsida</taxon>
        <taxon>eudicotyledons</taxon>
        <taxon>Gunneridae</taxon>
        <taxon>Pentapetalae</taxon>
        <taxon>Caryophyllales</taxon>
        <taxon>Caryophyllaceae</taxon>
        <taxon>Caryophylleae</taxon>
        <taxon>Saponaria</taxon>
    </lineage>
</organism>
<evidence type="ECO:0000256" key="10">
    <source>
        <dbReference type="SAM" id="SignalP"/>
    </source>
</evidence>
<accession>A0AAW1H725</accession>
<evidence type="ECO:0000256" key="3">
    <source>
        <dbReference type="ARBA" id="ARBA00011928"/>
    </source>
</evidence>
<dbReference type="Proteomes" id="UP001443914">
    <property type="component" value="Unassembled WGS sequence"/>
</dbReference>
<keyword evidence="8" id="KW-0325">Glycoprotein</keyword>
<dbReference type="EMBL" id="JBDFQZ010000012">
    <property type="protein sequence ID" value="KAK9671111.1"/>
    <property type="molecule type" value="Genomic_DNA"/>
</dbReference>
<dbReference type="Gene3D" id="3.30.43.10">
    <property type="entry name" value="Uridine Diphospho-n-acetylenolpyruvylglucosamine Reductase, domain 2"/>
    <property type="match status" value="1"/>
</dbReference>
<keyword evidence="4" id="KW-0285">Flavoprotein</keyword>
<dbReference type="AlphaFoldDB" id="A0AAW1H725"/>
<keyword evidence="6" id="KW-0274">FAD</keyword>
<dbReference type="Gene3D" id="3.40.462.10">
    <property type="entry name" value="FAD-linked oxidases, C-terminal domain"/>
    <property type="match status" value="1"/>
</dbReference>
<dbReference type="SUPFAM" id="SSF55103">
    <property type="entry name" value="FAD-linked oxidases, C-terminal domain"/>
    <property type="match status" value="1"/>
</dbReference>